<evidence type="ECO:0000259" key="4">
    <source>
        <dbReference type="Pfam" id="PF04755"/>
    </source>
</evidence>
<keyword evidence="3" id="KW-0732">Signal</keyword>
<comment type="subcellular location">
    <subcellularLocation>
        <location evidence="1">Plastid</location>
    </subcellularLocation>
</comment>
<feature type="chain" id="PRO_5030588944" description="Plastid lipid-associated protein/fibrillin conserved domain-containing protein" evidence="3">
    <location>
        <begin position="20"/>
        <end position="246"/>
    </location>
</feature>
<sequence length="246" mass="27683">MYARVFLIFVLSSAFQLEQQYVVSRTWLQRRRMTAQEWHAPDHNSVVDLAKSDLRKALAKANRGFPPVSKEINNEAKRALKKLIALHDDQVANNSIAGNWTLLWTDAPDILGLATSSGTPVSPIAPHLGRIGQEIDSDAKTIANVIEYKPPSWLPFKEDSIEQRVILGYEQQDDLVDLTLQGIGLRPIKLFGNSINRQLTTPKVTLPFGQFRILFNDGDLRVVQTQQGFFSVNERLRNDDETSSSS</sequence>
<evidence type="ECO:0000256" key="2">
    <source>
        <dbReference type="ARBA" id="ARBA00022640"/>
    </source>
</evidence>
<dbReference type="EMBL" id="HBIJ01002449">
    <property type="protein sequence ID" value="CAE0360940.1"/>
    <property type="molecule type" value="Transcribed_RNA"/>
</dbReference>
<dbReference type="Pfam" id="PF04755">
    <property type="entry name" value="PAP_fibrillin"/>
    <property type="match status" value="1"/>
</dbReference>
<gene>
    <name evidence="5" type="ORF">ALAG00032_LOCUS1672</name>
</gene>
<protein>
    <recommendedName>
        <fullName evidence="4">Plastid lipid-associated protein/fibrillin conserved domain-containing protein</fullName>
    </recommendedName>
</protein>
<feature type="signal peptide" evidence="3">
    <location>
        <begin position="1"/>
        <end position="19"/>
    </location>
</feature>
<name>A0A7S3NH99_9STRA</name>
<dbReference type="GO" id="GO:0009536">
    <property type="term" value="C:plastid"/>
    <property type="evidence" value="ECO:0007669"/>
    <property type="project" value="UniProtKB-SubCell"/>
</dbReference>
<proteinExistence type="predicted"/>
<evidence type="ECO:0000313" key="5">
    <source>
        <dbReference type="EMBL" id="CAE0360940.1"/>
    </source>
</evidence>
<accession>A0A7S3NH99</accession>
<reference evidence="5" key="1">
    <citation type="submission" date="2021-01" db="EMBL/GenBank/DDBJ databases">
        <authorList>
            <person name="Corre E."/>
            <person name="Pelletier E."/>
            <person name="Niang G."/>
            <person name="Scheremetjew M."/>
            <person name="Finn R."/>
            <person name="Kale V."/>
            <person name="Holt S."/>
            <person name="Cochrane G."/>
            <person name="Meng A."/>
            <person name="Brown T."/>
            <person name="Cohen L."/>
        </authorList>
    </citation>
    <scope>NUCLEOTIDE SEQUENCE</scope>
    <source>
        <strain evidence="5">CCMP1510</strain>
    </source>
</reference>
<dbReference type="AlphaFoldDB" id="A0A7S3NH99"/>
<organism evidence="5">
    <name type="scientific">Aureoumbra lagunensis</name>
    <dbReference type="NCBI Taxonomy" id="44058"/>
    <lineage>
        <taxon>Eukaryota</taxon>
        <taxon>Sar</taxon>
        <taxon>Stramenopiles</taxon>
        <taxon>Ochrophyta</taxon>
        <taxon>Pelagophyceae</taxon>
        <taxon>Pelagomonadales</taxon>
        <taxon>Aureoumbra</taxon>
    </lineage>
</organism>
<evidence type="ECO:0000256" key="3">
    <source>
        <dbReference type="SAM" id="SignalP"/>
    </source>
</evidence>
<dbReference type="InterPro" id="IPR006843">
    <property type="entry name" value="PAP/fibrillin_dom"/>
</dbReference>
<keyword evidence="2" id="KW-0934">Plastid</keyword>
<feature type="domain" description="Plastid lipid-associated protein/fibrillin conserved" evidence="4">
    <location>
        <begin position="50"/>
        <end position="162"/>
    </location>
</feature>
<evidence type="ECO:0000256" key="1">
    <source>
        <dbReference type="ARBA" id="ARBA00004474"/>
    </source>
</evidence>